<evidence type="ECO:0000313" key="1">
    <source>
        <dbReference type="EMBL" id="ETO11102.1"/>
    </source>
</evidence>
<reference evidence="1 2" key="1">
    <citation type="journal article" date="2013" name="Curr. Biol.">
        <title>The Genome of the Foraminiferan Reticulomyxa filosa.</title>
        <authorList>
            <person name="Glockner G."/>
            <person name="Hulsmann N."/>
            <person name="Schleicher M."/>
            <person name="Noegel A.A."/>
            <person name="Eichinger L."/>
            <person name="Gallinger C."/>
            <person name="Pawlowski J."/>
            <person name="Sierra R."/>
            <person name="Euteneuer U."/>
            <person name="Pillet L."/>
            <person name="Moustafa A."/>
            <person name="Platzer M."/>
            <person name="Groth M."/>
            <person name="Szafranski K."/>
            <person name="Schliwa M."/>
        </authorList>
    </citation>
    <scope>NUCLEOTIDE SEQUENCE [LARGE SCALE GENOMIC DNA]</scope>
</reference>
<dbReference type="EMBL" id="ASPP01022778">
    <property type="protein sequence ID" value="ETO11102.1"/>
    <property type="molecule type" value="Genomic_DNA"/>
</dbReference>
<accession>X6MCD3</accession>
<comment type="caution">
    <text evidence="1">The sequence shown here is derived from an EMBL/GenBank/DDBJ whole genome shotgun (WGS) entry which is preliminary data.</text>
</comment>
<organism evidence="1 2">
    <name type="scientific">Reticulomyxa filosa</name>
    <dbReference type="NCBI Taxonomy" id="46433"/>
    <lineage>
        <taxon>Eukaryota</taxon>
        <taxon>Sar</taxon>
        <taxon>Rhizaria</taxon>
        <taxon>Retaria</taxon>
        <taxon>Foraminifera</taxon>
        <taxon>Monothalamids</taxon>
        <taxon>Reticulomyxidae</taxon>
        <taxon>Reticulomyxa</taxon>
    </lineage>
</organism>
<name>X6MCD3_RETFI</name>
<dbReference type="AlphaFoldDB" id="X6MCD3"/>
<protein>
    <submittedName>
        <fullName evidence="1">Uncharacterized protein</fullName>
    </submittedName>
</protein>
<evidence type="ECO:0000313" key="2">
    <source>
        <dbReference type="Proteomes" id="UP000023152"/>
    </source>
</evidence>
<sequence length="142" mass="15670">MTTSSLMTVKTLFPSHVNEEGITKGCMILLKLKRNELLKEQTDNGSDPVIRLKCTYENAITGKKELLTVSAAIPSPSASQVSLDDEWFESPGVRKAIALTHYINLGRAIVSGVSLDQTTGIPTYIDPKKILLWESSLHQEKK</sequence>
<gene>
    <name evidence="1" type="ORF">RFI_26274</name>
</gene>
<keyword evidence="2" id="KW-1185">Reference proteome</keyword>
<proteinExistence type="predicted"/>
<dbReference type="Proteomes" id="UP000023152">
    <property type="component" value="Unassembled WGS sequence"/>
</dbReference>